<name>A0ABD7FRU1_9VIBR</name>
<evidence type="ECO:0000256" key="1">
    <source>
        <dbReference type="ARBA" id="ARBA00022679"/>
    </source>
</evidence>
<dbReference type="RefSeq" id="WP_113611493.1">
    <property type="nucleotide sequence ID" value="NZ_CAWQMY010000062.1"/>
</dbReference>
<dbReference type="Pfam" id="PF13508">
    <property type="entry name" value="Acetyltransf_7"/>
    <property type="match status" value="1"/>
</dbReference>
<dbReference type="PROSITE" id="PS51186">
    <property type="entry name" value="GNAT"/>
    <property type="match status" value="2"/>
</dbReference>
<keyword evidence="1" id="KW-0808">Transferase</keyword>
<dbReference type="PANTHER" id="PTHR43420">
    <property type="entry name" value="ACETYLTRANSFERASE"/>
    <property type="match status" value="1"/>
</dbReference>
<dbReference type="PANTHER" id="PTHR43420:SF51">
    <property type="entry name" value="PEPTIDYL-LYSINE N-ACETYLTRANSFERASE YIAC"/>
    <property type="match status" value="1"/>
</dbReference>
<keyword evidence="2" id="KW-0012">Acyltransferase</keyword>
<dbReference type="InterPro" id="IPR000182">
    <property type="entry name" value="GNAT_dom"/>
</dbReference>
<dbReference type="EMBL" id="QKKU01000154">
    <property type="protein sequence ID" value="RBM58699.1"/>
    <property type="molecule type" value="Genomic_DNA"/>
</dbReference>
<dbReference type="AlphaFoldDB" id="A0ABD7FRU1"/>
<evidence type="ECO:0000259" key="3">
    <source>
        <dbReference type="PROSITE" id="PS51186"/>
    </source>
</evidence>
<dbReference type="SUPFAM" id="SSF55729">
    <property type="entry name" value="Acyl-CoA N-acyltransferases (Nat)"/>
    <property type="match status" value="2"/>
</dbReference>
<dbReference type="Pfam" id="PF00583">
    <property type="entry name" value="Acetyltransf_1"/>
    <property type="match status" value="1"/>
</dbReference>
<dbReference type="InterPro" id="IPR050680">
    <property type="entry name" value="YpeA/RimI_acetyltransf"/>
</dbReference>
<dbReference type="Proteomes" id="UP000252199">
    <property type="component" value="Unassembled WGS sequence"/>
</dbReference>
<evidence type="ECO:0000313" key="4">
    <source>
        <dbReference type="EMBL" id="RBM58699.1"/>
    </source>
</evidence>
<feature type="domain" description="N-acetyltransferase" evidence="3">
    <location>
        <begin position="139"/>
        <end position="283"/>
    </location>
</feature>
<accession>A0ABD7FRU1</accession>
<protein>
    <submittedName>
        <fullName evidence="4">GNAT family N-acetyltransferase</fullName>
    </submittedName>
</protein>
<evidence type="ECO:0000256" key="2">
    <source>
        <dbReference type="ARBA" id="ARBA00023315"/>
    </source>
</evidence>
<organism evidence="4 5">
    <name type="scientific">Vibrio paracholerae</name>
    <dbReference type="NCBI Taxonomy" id="650003"/>
    <lineage>
        <taxon>Bacteria</taxon>
        <taxon>Pseudomonadati</taxon>
        <taxon>Pseudomonadota</taxon>
        <taxon>Gammaproteobacteria</taxon>
        <taxon>Vibrionales</taxon>
        <taxon>Vibrionaceae</taxon>
        <taxon>Vibrio</taxon>
    </lineage>
</organism>
<proteinExistence type="predicted"/>
<dbReference type="Gene3D" id="3.40.630.30">
    <property type="match status" value="2"/>
</dbReference>
<comment type="caution">
    <text evidence="4">The sequence shown here is derived from an EMBL/GenBank/DDBJ whole genome shotgun (WGS) entry which is preliminary data.</text>
</comment>
<reference evidence="4 5" key="1">
    <citation type="submission" date="2018-06" db="EMBL/GenBank/DDBJ databases">
        <title>Draft genome sequences of nine Vibrio sp. clinical isolates from across the United States representing the closest known relative of Vibrio cholerae.</title>
        <authorList>
            <person name="Islam M.T."/>
            <person name="Liang K."/>
            <person name="Im M.S."/>
            <person name="Winkjer J."/>
            <person name="Busby S."/>
            <person name="Batra D."/>
            <person name="Rowe L."/>
            <person name="Tarr C.L."/>
            <person name="Boucher Y."/>
        </authorList>
    </citation>
    <scope>NUCLEOTIDE SEQUENCE [LARGE SCALE GENOMIC DNA]</scope>
    <source>
        <strain evidence="4 5">2017V-1110</strain>
    </source>
</reference>
<dbReference type="InterPro" id="IPR016181">
    <property type="entry name" value="Acyl_CoA_acyltransferase"/>
</dbReference>
<dbReference type="GO" id="GO:0016746">
    <property type="term" value="F:acyltransferase activity"/>
    <property type="evidence" value="ECO:0007669"/>
    <property type="project" value="UniProtKB-KW"/>
</dbReference>
<evidence type="ECO:0000313" key="5">
    <source>
        <dbReference type="Proteomes" id="UP000252199"/>
    </source>
</evidence>
<sequence length="283" mass="33154">MIRDFKLEDKNELIKLVKQDFLITEEEISECFDAKNNQIIVFDNGEKIQGFSCVKPWNNKKKADVLVYVVPNERRKGIGTLLYTQIMKQKYTLNFTFIVTQFRIGKEDVTPFYKSLGYQKWYGVHDLLYNGSAQPKSELKIIAYEDRYFEQYAEGLRSSFYEMRKAHDFQPHICCELSDEKRSEFLKNKEKIFLLLNNEKLIASAMVTNNGLLDDIFVTPFYQGKGYGKIITQFAINKAISQGANRIELNVVEWNEKALKLYQSLGFSKIQTTHYYKLVKTEI</sequence>
<gene>
    <name evidence="4" type="ORF">DLR72_18650</name>
</gene>
<dbReference type="CDD" id="cd04301">
    <property type="entry name" value="NAT_SF"/>
    <property type="match status" value="2"/>
</dbReference>
<feature type="domain" description="N-acetyltransferase" evidence="3">
    <location>
        <begin position="1"/>
        <end position="134"/>
    </location>
</feature>